<evidence type="ECO:0008006" key="3">
    <source>
        <dbReference type="Google" id="ProtNLM"/>
    </source>
</evidence>
<reference evidence="1 2" key="1">
    <citation type="journal article" date="1992" name="Lakartidningen">
        <title>[Penicillin V and not amoxicillin is the first choice preparation in acute otitis].</title>
        <authorList>
            <person name="Kamme C."/>
            <person name="Lundgren K."/>
            <person name="Prellner K."/>
        </authorList>
    </citation>
    <scope>NUCLEOTIDE SEQUENCE [LARGE SCALE GENOMIC DNA]</scope>
    <source>
        <strain evidence="1 2">PC5538III-lc</strain>
    </source>
</reference>
<dbReference type="AlphaFoldDB" id="A0A5C8DYT8"/>
<dbReference type="Proteomes" id="UP000324707">
    <property type="component" value="Unassembled WGS sequence"/>
</dbReference>
<evidence type="ECO:0000313" key="2">
    <source>
        <dbReference type="Proteomes" id="UP000324707"/>
    </source>
</evidence>
<accession>A0A5C8DYT8</accession>
<gene>
    <name evidence="1" type="ORF">EPJ69_09585</name>
</gene>
<name>A0A5C8DYT8_9SPIR</name>
<organism evidence="1 2">
    <name type="scientific">Brachyspira aalborgi</name>
    <dbReference type="NCBI Taxonomy" id="29522"/>
    <lineage>
        <taxon>Bacteria</taxon>
        <taxon>Pseudomonadati</taxon>
        <taxon>Spirochaetota</taxon>
        <taxon>Spirochaetia</taxon>
        <taxon>Brachyspirales</taxon>
        <taxon>Brachyspiraceae</taxon>
        <taxon>Brachyspira</taxon>
    </lineage>
</organism>
<dbReference type="RefSeq" id="WP_147737211.1">
    <property type="nucleotide sequence ID" value="NZ_SAXX01000023.1"/>
</dbReference>
<dbReference type="EMBL" id="SAXX01000023">
    <property type="protein sequence ID" value="TXJ30314.1"/>
    <property type="molecule type" value="Genomic_DNA"/>
</dbReference>
<sequence length="179" mass="20728">MGLFSDFISGAINSAINYNDKDSYFRTLCLVIYADSSDASTSEIEMATALYNTLFYNEPMIAVQIHKRLKSMYQEIYNSNKTPDEVIKDIVNGRFDRNKVKIFFVSACYTALIHTMVNDELNEEKLYMVYLIKEGFELTDDEVNDAYLFAKNNFGLDDIAYQNMVTILEKAFEHFENNK</sequence>
<comment type="caution">
    <text evidence="1">The sequence shown here is derived from an EMBL/GenBank/DDBJ whole genome shotgun (WGS) entry which is preliminary data.</text>
</comment>
<protein>
    <recommendedName>
        <fullName evidence="3">TerB family tellurite resistance protein</fullName>
    </recommendedName>
</protein>
<proteinExistence type="predicted"/>
<evidence type="ECO:0000313" key="1">
    <source>
        <dbReference type="EMBL" id="TXJ30314.1"/>
    </source>
</evidence>